<dbReference type="InterPro" id="IPR002931">
    <property type="entry name" value="Transglutaminase-like"/>
</dbReference>
<dbReference type="Proteomes" id="UP000322699">
    <property type="component" value="Unassembled WGS sequence"/>
</dbReference>
<dbReference type="Pfam" id="PF01841">
    <property type="entry name" value="Transglut_core"/>
    <property type="match status" value="1"/>
</dbReference>
<proteinExistence type="predicted"/>
<dbReference type="SUPFAM" id="SSF54001">
    <property type="entry name" value="Cysteine proteinases"/>
    <property type="match status" value="1"/>
</dbReference>
<evidence type="ECO:0000313" key="3">
    <source>
        <dbReference type="EMBL" id="KAA1260623.1"/>
    </source>
</evidence>
<dbReference type="InterPro" id="IPR038765">
    <property type="entry name" value="Papain-like_cys_pep_sf"/>
</dbReference>
<sequence length="552" mass="61567">MMTAFAMTVLGIGSTGCDIPQRPPLAKKSDKPKTVYNDASEDGTGGESLELAGGRIDVGWDTWDAYYVGDRHVGYNHISCEVDQDSDRDDIVYEMDNVLFINQGQARTLQRLRQTSKETNKGRLINFDSSLQVGPVVTRHNGILSGLNGEGSLLQVETLRGSKRTTKTIPWDKTNRGLIAIEQSLRNRPLINKGEMRSMKVLLSGYYDVAIARLKCSGDAYVPMLDGESMRLIEINYEVEKSEGETTYSTLWIDPSGNVRRTYTPGIDLVSYRTDKMTATNLPQSIEQPLWLPVKGKIDQPAKAKRIGYEVSPLPGLIERTPEEDRDYLLDIIAAPRQTIRKVSANRFQVLVSRQQEPERRGFETSDMTPSKFDTAPSGYIDYRDRTVRRFADAAGASKSLSKEEIAIEMTRTVQSLIQKDPTKIGLVKASDVAKLSSANELGRSIFLCAMLRAKGIPSRVALGIKYQPSDQPPSDDPEEPEPPARMIYHPWTLAYVDNQWVPLDVEAGGIAPPDRITLSTATFADKSEYRAFIPFLEAVSRMQVNVLKAQY</sequence>
<feature type="domain" description="Transglutaminase-like" evidence="2">
    <location>
        <begin position="428"/>
        <end position="505"/>
    </location>
</feature>
<protein>
    <submittedName>
        <fullName evidence="3">Transglutaminase-like superfamily protein</fullName>
    </submittedName>
</protein>
<feature type="region of interest" description="Disordered" evidence="1">
    <location>
        <begin position="20"/>
        <end position="48"/>
    </location>
</feature>
<evidence type="ECO:0000259" key="2">
    <source>
        <dbReference type="Pfam" id="PF01841"/>
    </source>
</evidence>
<evidence type="ECO:0000313" key="4">
    <source>
        <dbReference type="Proteomes" id="UP000322699"/>
    </source>
</evidence>
<accession>A0A5B1CMN8</accession>
<reference evidence="3 4" key="1">
    <citation type="submission" date="2019-08" db="EMBL/GenBank/DDBJ databases">
        <title>Deep-cultivation of Planctomycetes and their phenomic and genomic characterization uncovers novel biology.</title>
        <authorList>
            <person name="Wiegand S."/>
            <person name="Jogler M."/>
            <person name="Boedeker C."/>
            <person name="Pinto D."/>
            <person name="Vollmers J."/>
            <person name="Rivas-Marin E."/>
            <person name="Kohn T."/>
            <person name="Peeters S.H."/>
            <person name="Heuer A."/>
            <person name="Rast P."/>
            <person name="Oberbeckmann S."/>
            <person name="Bunk B."/>
            <person name="Jeske O."/>
            <person name="Meyerdierks A."/>
            <person name="Storesund J.E."/>
            <person name="Kallscheuer N."/>
            <person name="Luecker S."/>
            <person name="Lage O.M."/>
            <person name="Pohl T."/>
            <person name="Merkel B.J."/>
            <person name="Hornburger P."/>
            <person name="Mueller R.-W."/>
            <person name="Bruemmer F."/>
            <person name="Labrenz M."/>
            <person name="Spormann A.M."/>
            <person name="Op Den Camp H."/>
            <person name="Overmann J."/>
            <person name="Amann R."/>
            <person name="Jetten M.S.M."/>
            <person name="Mascher T."/>
            <person name="Medema M.H."/>
            <person name="Devos D.P."/>
            <person name="Kaster A.-K."/>
            <person name="Ovreas L."/>
            <person name="Rohde M."/>
            <person name="Galperin M.Y."/>
            <person name="Jogler C."/>
        </authorList>
    </citation>
    <scope>NUCLEOTIDE SEQUENCE [LARGE SCALE GENOMIC DNA]</scope>
    <source>
        <strain evidence="3 4">LF1</strain>
    </source>
</reference>
<comment type="caution">
    <text evidence="3">The sequence shown here is derived from an EMBL/GenBank/DDBJ whole genome shotgun (WGS) entry which is preliminary data.</text>
</comment>
<dbReference type="EMBL" id="VRLW01000001">
    <property type="protein sequence ID" value="KAA1260623.1"/>
    <property type="molecule type" value="Genomic_DNA"/>
</dbReference>
<organism evidence="3 4">
    <name type="scientific">Rubripirellula obstinata</name>
    <dbReference type="NCBI Taxonomy" id="406547"/>
    <lineage>
        <taxon>Bacteria</taxon>
        <taxon>Pseudomonadati</taxon>
        <taxon>Planctomycetota</taxon>
        <taxon>Planctomycetia</taxon>
        <taxon>Pirellulales</taxon>
        <taxon>Pirellulaceae</taxon>
        <taxon>Rubripirellula</taxon>
    </lineage>
</organism>
<gene>
    <name evidence="3" type="ORF">LF1_31630</name>
</gene>
<evidence type="ECO:0000256" key="1">
    <source>
        <dbReference type="SAM" id="MobiDB-lite"/>
    </source>
</evidence>
<dbReference type="AlphaFoldDB" id="A0A5B1CMN8"/>
<name>A0A5B1CMN8_9BACT</name>
<keyword evidence="4" id="KW-1185">Reference proteome</keyword>
<dbReference type="Gene3D" id="3.10.620.30">
    <property type="match status" value="1"/>
</dbReference>